<evidence type="ECO:0000259" key="1">
    <source>
        <dbReference type="Pfam" id="PF10400"/>
    </source>
</evidence>
<organism evidence="2 3">
    <name type="scientific">Murinocardiopsis flavida</name>
    <dbReference type="NCBI Taxonomy" id="645275"/>
    <lineage>
        <taxon>Bacteria</taxon>
        <taxon>Bacillati</taxon>
        <taxon>Actinomycetota</taxon>
        <taxon>Actinomycetes</taxon>
        <taxon>Streptosporangiales</taxon>
        <taxon>Nocardiopsidaceae</taxon>
        <taxon>Murinocardiopsis</taxon>
    </lineage>
</organism>
<reference evidence="2 3" key="1">
    <citation type="submission" date="2018-03" db="EMBL/GenBank/DDBJ databases">
        <title>Genomic Encyclopedia of Archaeal and Bacterial Type Strains, Phase II (KMG-II): from individual species to whole genera.</title>
        <authorList>
            <person name="Goeker M."/>
        </authorList>
    </citation>
    <scope>NUCLEOTIDE SEQUENCE [LARGE SCALE GENOMIC DNA]</scope>
    <source>
        <strain evidence="2 3">DSM 45312</strain>
    </source>
</reference>
<evidence type="ECO:0000313" key="2">
    <source>
        <dbReference type="EMBL" id="PSK93695.1"/>
    </source>
</evidence>
<dbReference type="Proteomes" id="UP000240542">
    <property type="component" value="Unassembled WGS sequence"/>
</dbReference>
<sequence>MLSGVKFLILGLLIAKPLSLYELHARFDAGLTHIYAASYGSIHRALRQLHAAGDIAQVDEPRAPRNAKRYAATGQGRGAWREWMGRPQPSEDSEASMLARVLLLGVLETTAERKDVLLALHRRALADLAEIRAVDTTLGAPGDATATQRYPRATLDYGVRASAEMVRWLEQLLGELAPDEGTAERGSGHR</sequence>
<evidence type="ECO:0000313" key="3">
    <source>
        <dbReference type="Proteomes" id="UP000240542"/>
    </source>
</evidence>
<gene>
    <name evidence="2" type="ORF">CLV63_116102</name>
</gene>
<dbReference type="InterPro" id="IPR036388">
    <property type="entry name" value="WH-like_DNA-bd_sf"/>
</dbReference>
<dbReference type="Pfam" id="PF10400">
    <property type="entry name" value="Vir_act_alpha_C"/>
    <property type="match status" value="1"/>
</dbReference>
<name>A0A2P8D904_9ACTN</name>
<dbReference type="AlphaFoldDB" id="A0A2P8D904"/>
<dbReference type="InterPro" id="IPR018309">
    <property type="entry name" value="Tscrpt_reg_PadR_C"/>
</dbReference>
<proteinExistence type="predicted"/>
<keyword evidence="3" id="KW-1185">Reference proteome</keyword>
<feature type="domain" description="Transcription regulator PadR C-terminal" evidence="1">
    <location>
        <begin position="117"/>
        <end position="176"/>
    </location>
</feature>
<accession>A0A2P8D904</accession>
<dbReference type="SUPFAM" id="SSF46785">
    <property type="entry name" value="Winged helix' DNA-binding domain"/>
    <property type="match status" value="1"/>
</dbReference>
<dbReference type="EMBL" id="PYGA01000016">
    <property type="protein sequence ID" value="PSK93695.1"/>
    <property type="molecule type" value="Genomic_DNA"/>
</dbReference>
<dbReference type="Gene3D" id="6.10.140.190">
    <property type="match status" value="1"/>
</dbReference>
<comment type="caution">
    <text evidence="2">The sequence shown here is derived from an EMBL/GenBank/DDBJ whole genome shotgun (WGS) entry which is preliminary data.</text>
</comment>
<dbReference type="OrthoDB" id="3186544at2"/>
<protein>
    <submittedName>
        <fullName evidence="2">PadR family transcriptional regulator</fullName>
    </submittedName>
</protein>
<dbReference type="Gene3D" id="1.10.10.10">
    <property type="entry name" value="Winged helix-like DNA-binding domain superfamily/Winged helix DNA-binding domain"/>
    <property type="match status" value="1"/>
</dbReference>
<dbReference type="InterPro" id="IPR036390">
    <property type="entry name" value="WH_DNA-bd_sf"/>
</dbReference>